<keyword evidence="8" id="KW-1015">Disulfide bond</keyword>
<evidence type="ECO:0000313" key="9">
    <source>
        <dbReference type="EMBL" id="UTU53097.1"/>
    </source>
</evidence>
<evidence type="ECO:0000313" key="10">
    <source>
        <dbReference type="Proteomes" id="UP001060070"/>
    </source>
</evidence>
<protein>
    <recommendedName>
        <fullName evidence="11">Amine dehydrogenase</fullName>
    </recommendedName>
</protein>
<dbReference type="AlphaFoldDB" id="A0AB38TF08"/>
<dbReference type="Proteomes" id="UP001060070">
    <property type="component" value="Chromosome"/>
</dbReference>
<keyword evidence="5" id="KW-0574">Periplasm</keyword>
<comment type="subcellular location">
    <subcellularLocation>
        <location evidence="1">Periplasm</location>
    </subcellularLocation>
</comment>
<dbReference type="RefSeq" id="WP_024505877.1">
    <property type="nucleotide sequence ID" value="NZ_CP088147.1"/>
</dbReference>
<dbReference type="Pfam" id="PF06433">
    <property type="entry name" value="Me-amine-dh_H"/>
    <property type="match status" value="1"/>
</dbReference>
<dbReference type="InterPro" id="IPR015943">
    <property type="entry name" value="WD40/YVTN_repeat-like_dom_sf"/>
</dbReference>
<keyword evidence="3" id="KW-0813">Transport</keyword>
<evidence type="ECO:0000256" key="6">
    <source>
        <dbReference type="ARBA" id="ARBA00022982"/>
    </source>
</evidence>
<dbReference type="InterPro" id="IPR009451">
    <property type="entry name" value="Metamine_DH_Hvc"/>
</dbReference>
<feature type="disulfide bond" evidence="8">
    <location>
        <begin position="250"/>
        <end position="267"/>
    </location>
</feature>
<dbReference type="GO" id="GO:0030058">
    <property type="term" value="F:aliphatic amine dehydrogenase activity"/>
    <property type="evidence" value="ECO:0007669"/>
    <property type="project" value="InterPro"/>
</dbReference>
<evidence type="ECO:0000256" key="2">
    <source>
        <dbReference type="ARBA" id="ARBA00010548"/>
    </source>
</evidence>
<reference evidence="9 10" key="1">
    <citation type="journal article" date="2022" name="Microbiol. Resour. Announc.">
        <title>Complete Genome Sequence of Mesorhizobium ciceri Strain R30, a Rhizobium Used as a Commercial Inoculant for Chickpea in Argentina.</title>
        <authorList>
            <person name="Foresto E."/>
            <person name="Revale S."/>
            <person name="Primo E."/>
            <person name="Nievas F."/>
            <person name="Carezzano E."/>
            <person name="Puente M."/>
            <person name="Alzari P."/>
            <person name="Mart M."/>
            <person name="Ben-Assaya M."/>
            <person name="Mornico D."/>
            <person name="Santoro M."/>
            <person name="Mart F."/>
            <person name="Giordano W."/>
            <person name="Bogino P."/>
        </authorList>
    </citation>
    <scope>NUCLEOTIDE SEQUENCE [LARGE SCALE GENOMIC DNA]</scope>
    <source>
        <strain evidence="9 10">R30</strain>
    </source>
</reference>
<evidence type="ECO:0000256" key="8">
    <source>
        <dbReference type="PIRSR" id="PIRSR609451-50"/>
    </source>
</evidence>
<gene>
    <name evidence="9" type="ORF">LRP29_06630</name>
</gene>
<dbReference type="InterPro" id="IPR011044">
    <property type="entry name" value="Quino_amine_DH_bsu"/>
</dbReference>
<name>A0AB38TF08_9HYPH</name>
<evidence type="ECO:0000256" key="1">
    <source>
        <dbReference type="ARBA" id="ARBA00004418"/>
    </source>
</evidence>
<dbReference type="EMBL" id="CP088147">
    <property type="protein sequence ID" value="UTU53097.1"/>
    <property type="molecule type" value="Genomic_DNA"/>
</dbReference>
<evidence type="ECO:0000256" key="4">
    <source>
        <dbReference type="ARBA" id="ARBA00022729"/>
    </source>
</evidence>
<organism evidence="9 10">
    <name type="scientific">Mesorhizobium ciceri</name>
    <dbReference type="NCBI Taxonomy" id="39645"/>
    <lineage>
        <taxon>Bacteria</taxon>
        <taxon>Pseudomonadati</taxon>
        <taxon>Pseudomonadota</taxon>
        <taxon>Alphaproteobacteria</taxon>
        <taxon>Hyphomicrobiales</taxon>
        <taxon>Phyllobacteriaceae</taxon>
        <taxon>Mesorhizobium</taxon>
    </lineage>
</organism>
<keyword evidence="10" id="KW-1185">Reference proteome</keyword>
<evidence type="ECO:0000256" key="5">
    <source>
        <dbReference type="ARBA" id="ARBA00022764"/>
    </source>
</evidence>
<evidence type="ECO:0008006" key="11">
    <source>
        <dbReference type="Google" id="ProtNLM"/>
    </source>
</evidence>
<keyword evidence="6" id="KW-0249">Electron transport</keyword>
<dbReference type="GO" id="GO:0042597">
    <property type="term" value="C:periplasmic space"/>
    <property type="evidence" value="ECO:0007669"/>
    <property type="project" value="UniProtKB-SubCell"/>
</dbReference>
<comment type="similarity">
    <text evidence="2">Belongs to the aromatic amine dehydrogenase heavy chain family.</text>
</comment>
<evidence type="ECO:0000256" key="3">
    <source>
        <dbReference type="ARBA" id="ARBA00022448"/>
    </source>
</evidence>
<keyword evidence="4" id="KW-0732">Signal</keyword>
<dbReference type="SUPFAM" id="SSF50969">
    <property type="entry name" value="YVTN repeat-like/Quinoprotein amine dehydrogenase"/>
    <property type="match status" value="1"/>
</dbReference>
<dbReference type="Gene3D" id="2.130.10.10">
    <property type="entry name" value="YVTN repeat-like/Quinoprotein amine dehydrogenase"/>
    <property type="match status" value="1"/>
</dbReference>
<evidence type="ECO:0000256" key="7">
    <source>
        <dbReference type="ARBA" id="ARBA00023002"/>
    </source>
</evidence>
<proteinExistence type="inferred from homology"/>
<keyword evidence="7" id="KW-0560">Oxidoreductase</keyword>
<accession>A0AB38TF08</accession>
<sequence length="456" mass="49270">MSWVIAMGTPICGQVLPCGWLSGQAPAAASTLHVMDDALDADRVKIERGDTALRRTLRRTIEGFPAVESRRPDFTAAAGLFTIVAAIATTALAAHPQQLEQEEVTVESIPTGTKKVYLADMAASHNVDGRLYILRTDDLKFLGIVSTGLDGMIYLPHHESEIYVATTYYSKLTRGERFDLLQIYDASSLALKEEIEIPKTRAQAGSYRPLMQGSADDRFVFIQNATPATSITVVDMNAKAATAEISNDGCYGTYPAAGNPLRFSTICGDGTFGTYTLSQDGKSAERKSSTKLFDADEDALFSHAERDGQSWLFISYGGTVYRVKSEGETVELLERFPLNEGVEGSWRPGGAQPIAYHSGSGVLFVLMHSGGAEGSHKNPAEEIWAFDVRKKALLSRSPTTAATSLTVSTAETPTLFAINPIETTVTRYIADPAAEFALTETNVEKVGETVVQVEAD</sequence>